<evidence type="ECO:0000259" key="10">
    <source>
        <dbReference type="PROSITE" id="PS50011"/>
    </source>
</evidence>
<keyword evidence="2" id="KW-0723">Serine/threonine-protein kinase</keyword>
<evidence type="ECO:0000256" key="1">
    <source>
        <dbReference type="ARBA" id="ARBA00012513"/>
    </source>
</evidence>
<dbReference type="GO" id="GO:0050684">
    <property type="term" value="P:regulation of mRNA processing"/>
    <property type="evidence" value="ECO:0007669"/>
    <property type="project" value="TreeGrafter"/>
</dbReference>
<evidence type="ECO:0000256" key="3">
    <source>
        <dbReference type="ARBA" id="ARBA00022679"/>
    </source>
</evidence>
<dbReference type="PANTHER" id="PTHR47634:SF9">
    <property type="entry name" value="PROTEIN KINASE DOMAIN-CONTAINING PROTEIN-RELATED"/>
    <property type="match status" value="1"/>
</dbReference>
<dbReference type="OrthoDB" id="5979581at2759"/>
<evidence type="ECO:0000256" key="8">
    <source>
        <dbReference type="ARBA" id="ARBA00048679"/>
    </source>
</evidence>
<dbReference type="GO" id="GO:0005524">
    <property type="term" value="F:ATP binding"/>
    <property type="evidence" value="ECO:0007669"/>
    <property type="project" value="UniProtKB-UniRule"/>
</dbReference>
<comment type="caution">
    <text evidence="11">The sequence shown here is derived from an EMBL/GenBank/DDBJ whole genome shotgun (WGS) entry which is preliminary data.</text>
</comment>
<evidence type="ECO:0000313" key="12">
    <source>
        <dbReference type="Proteomes" id="UP001152649"/>
    </source>
</evidence>
<dbReference type="Gene3D" id="3.30.200.20">
    <property type="entry name" value="Phosphorylase Kinase, domain 1"/>
    <property type="match status" value="1"/>
</dbReference>
<proteinExistence type="predicted"/>
<accession>A0A9W4JHX1</accession>
<keyword evidence="4 9" id="KW-0547">Nucleotide-binding</keyword>
<evidence type="ECO:0000256" key="7">
    <source>
        <dbReference type="ARBA" id="ARBA00047899"/>
    </source>
</evidence>
<evidence type="ECO:0000256" key="4">
    <source>
        <dbReference type="ARBA" id="ARBA00022741"/>
    </source>
</evidence>
<dbReference type="SMART" id="SM00220">
    <property type="entry name" value="S_TKc"/>
    <property type="match status" value="1"/>
</dbReference>
<dbReference type="EMBL" id="CAJVPG010000377">
    <property type="protein sequence ID" value="CAG8400636.1"/>
    <property type="molecule type" value="Genomic_DNA"/>
</dbReference>
<dbReference type="InterPro" id="IPR017441">
    <property type="entry name" value="Protein_kinase_ATP_BS"/>
</dbReference>
<gene>
    <name evidence="11" type="ORF">PSALAMII_LOCUS7749</name>
</gene>
<dbReference type="Proteomes" id="UP001152649">
    <property type="component" value="Unassembled WGS sequence"/>
</dbReference>
<dbReference type="Gene3D" id="1.10.510.10">
    <property type="entry name" value="Transferase(Phosphotransferase) domain 1"/>
    <property type="match status" value="1"/>
</dbReference>
<dbReference type="PANTHER" id="PTHR47634">
    <property type="entry name" value="PROTEIN KINASE DOMAIN-CONTAINING PROTEIN-RELATED"/>
    <property type="match status" value="1"/>
</dbReference>
<dbReference type="InterPro" id="IPR000719">
    <property type="entry name" value="Prot_kinase_dom"/>
</dbReference>
<reference evidence="11" key="1">
    <citation type="submission" date="2021-07" db="EMBL/GenBank/DDBJ databases">
        <authorList>
            <person name="Branca A.L. A."/>
        </authorList>
    </citation>
    <scope>NUCLEOTIDE SEQUENCE</scope>
</reference>
<dbReference type="InterPro" id="IPR011009">
    <property type="entry name" value="Kinase-like_dom_sf"/>
</dbReference>
<dbReference type="AlphaFoldDB" id="A0A9W4JHX1"/>
<comment type="catalytic activity">
    <reaction evidence="8">
        <text>L-seryl-[protein] + ATP = O-phospho-L-seryl-[protein] + ADP + H(+)</text>
        <dbReference type="Rhea" id="RHEA:17989"/>
        <dbReference type="Rhea" id="RHEA-COMP:9863"/>
        <dbReference type="Rhea" id="RHEA-COMP:11604"/>
        <dbReference type="ChEBI" id="CHEBI:15378"/>
        <dbReference type="ChEBI" id="CHEBI:29999"/>
        <dbReference type="ChEBI" id="CHEBI:30616"/>
        <dbReference type="ChEBI" id="CHEBI:83421"/>
        <dbReference type="ChEBI" id="CHEBI:456216"/>
        <dbReference type="EC" id="2.7.11.1"/>
    </reaction>
</comment>
<dbReference type="EC" id="2.7.11.1" evidence="1"/>
<feature type="domain" description="Protein kinase" evidence="10">
    <location>
        <begin position="60"/>
        <end position="400"/>
    </location>
</feature>
<dbReference type="Pfam" id="PF00069">
    <property type="entry name" value="Pkinase"/>
    <property type="match status" value="2"/>
</dbReference>
<evidence type="ECO:0000256" key="6">
    <source>
        <dbReference type="ARBA" id="ARBA00022840"/>
    </source>
</evidence>
<evidence type="ECO:0000256" key="2">
    <source>
        <dbReference type="ARBA" id="ARBA00022527"/>
    </source>
</evidence>
<dbReference type="GO" id="GO:0000245">
    <property type="term" value="P:spliceosomal complex assembly"/>
    <property type="evidence" value="ECO:0007669"/>
    <property type="project" value="TreeGrafter"/>
</dbReference>
<dbReference type="GO" id="GO:0005634">
    <property type="term" value="C:nucleus"/>
    <property type="evidence" value="ECO:0007669"/>
    <property type="project" value="TreeGrafter"/>
</dbReference>
<name>A0A9W4JHX1_9EURO</name>
<dbReference type="PROSITE" id="PS50011">
    <property type="entry name" value="PROTEIN_KINASE_DOM"/>
    <property type="match status" value="1"/>
</dbReference>
<comment type="catalytic activity">
    <reaction evidence="7">
        <text>L-threonyl-[protein] + ATP = O-phospho-L-threonyl-[protein] + ADP + H(+)</text>
        <dbReference type="Rhea" id="RHEA:46608"/>
        <dbReference type="Rhea" id="RHEA-COMP:11060"/>
        <dbReference type="Rhea" id="RHEA-COMP:11605"/>
        <dbReference type="ChEBI" id="CHEBI:15378"/>
        <dbReference type="ChEBI" id="CHEBI:30013"/>
        <dbReference type="ChEBI" id="CHEBI:30616"/>
        <dbReference type="ChEBI" id="CHEBI:61977"/>
        <dbReference type="ChEBI" id="CHEBI:456216"/>
        <dbReference type="EC" id="2.7.11.1"/>
    </reaction>
</comment>
<feature type="binding site" evidence="9">
    <location>
        <position position="89"/>
    </location>
    <ligand>
        <name>ATP</name>
        <dbReference type="ChEBI" id="CHEBI:30616"/>
    </ligand>
</feature>
<dbReference type="GO" id="GO:0005737">
    <property type="term" value="C:cytoplasm"/>
    <property type="evidence" value="ECO:0007669"/>
    <property type="project" value="TreeGrafter"/>
</dbReference>
<keyword evidence="6 9" id="KW-0067">ATP-binding</keyword>
<keyword evidence="12" id="KW-1185">Reference proteome</keyword>
<evidence type="ECO:0000256" key="9">
    <source>
        <dbReference type="PROSITE-ProRule" id="PRU10141"/>
    </source>
</evidence>
<organism evidence="11 12">
    <name type="scientific">Penicillium salamii</name>
    <dbReference type="NCBI Taxonomy" id="1612424"/>
    <lineage>
        <taxon>Eukaryota</taxon>
        <taxon>Fungi</taxon>
        <taxon>Dikarya</taxon>
        <taxon>Ascomycota</taxon>
        <taxon>Pezizomycotina</taxon>
        <taxon>Eurotiomycetes</taxon>
        <taxon>Eurotiomycetidae</taxon>
        <taxon>Eurotiales</taxon>
        <taxon>Aspergillaceae</taxon>
        <taxon>Penicillium</taxon>
    </lineage>
</organism>
<sequence>MSPLRVWLKSLFRSPWPVIVFPPNGFDIIEEPLVEEEGMDGFSSGDYYPMVIGDVLDSRYQVVGKLGFGVSSTVWLARDMRDHRHVALKVYTRDEDNKHEFEIYQQLSKPSQHHGRGHVRDVLDTFTLPRPGGDHQCLVQKPLWESLQNLHNVMPNARLEVNILKSAIKQMLLALDYLHTECKLVHTDIKPDNIMQELNDTSVLEKFVQDEVKNPSPRKIVGDRTIYLSRLLDPPKKFGRALLCDFGEAVQGEEKRNHNAQPEIYRSPEVMLMANWSYPADIWNLGTMIWSLLEGQPLFTGQHPTLNTYLTRAHIAEIIGLLGPPPHDLIQKGARSPEFFDQDGKWKIDDVEIQPRTLEESECCLEGEDKDKFLVFIRGMLTWRQEDRKTAAALLHDPWLNS</sequence>
<keyword evidence="5" id="KW-0418">Kinase</keyword>
<protein>
    <recommendedName>
        <fullName evidence="1">non-specific serine/threonine protein kinase</fullName>
        <ecNumber evidence="1">2.7.11.1</ecNumber>
    </recommendedName>
</protein>
<evidence type="ECO:0000256" key="5">
    <source>
        <dbReference type="ARBA" id="ARBA00022777"/>
    </source>
</evidence>
<dbReference type="GO" id="GO:0004674">
    <property type="term" value="F:protein serine/threonine kinase activity"/>
    <property type="evidence" value="ECO:0007669"/>
    <property type="project" value="UniProtKB-KW"/>
</dbReference>
<dbReference type="InterPro" id="IPR051334">
    <property type="entry name" value="SRPK"/>
</dbReference>
<dbReference type="PROSITE" id="PS00107">
    <property type="entry name" value="PROTEIN_KINASE_ATP"/>
    <property type="match status" value="1"/>
</dbReference>
<evidence type="ECO:0000313" key="11">
    <source>
        <dbReference type="EMBL" id="CAG8400636.1"/>
    </source>
</evidence>
<keyword evidence="3" id="KW-0808">Transferase</keyword>
<dbReference type="SUPFAM" id="SSF56112">
    <property type="entry name" value="Protein kinase-like (PK-like)"/>
    <property type="match status" value="1"/>
</dbReference>